<accession>A0A372MBT9</accession>
<gene>
    <name evidence="3" type="ORF">DY218_02265</name>
</gene>
<evidence type="ECO:0000313" key="4">
    <source>
        <dbReference type="Proteomes" id="UP000263094"/>
    </source>
</evidence>
<dbReference type="OrthoDB" id="3508128at2"/>
<evidence type="ECO:0000259" key="1">
    <source>
        <dbReference type="Pfam" id="PF10979"/>
    </source>
</evidence>
<dbReference type="Proteomes" id="UP000263094">
    <property type="component" value="Unassembled WGS sequence"/>
</dbReference>
<dbReference type="EMBL" id="QUAK01000013">
    <property type="protein sequence ID" value="RFU88376.1"/>
    <property type="molecule type" value="Genomic_DNA"/>
</dbReference>
<organism evidence="3 4">
    <name type="scientific">Streptomyces triticagri</name>
    <dbReference type="NCBI Taxonomy" id="2293568"/>
    <lineage>
        <taxon>Bacteria</taxon>
        <taxon>Bacillati</taxon>
        <taxon>Actinomycetota</taxon>
        <taxon>Actinomycetes</taxon>
        <taxon>Kitasatosporales</taxon>
        <taxon>Streptomycetaceae</taxon>
        <taxon>Streptomyces</taxon>
    </lineage>
</organism>
<dbReference type="InterPro" id="IPR024498">
    <property type="entry name" value="DUF2786"/>
</dbReference>
<dbReference type="InterPro" id="IPR055592">
    <property type="entry name" value="DUF7168"/>
</dbReference>
<evidence type="ECO:0000259" key="2">
    <source>
        <dbReference type="Pfam" id="PF23771"/>
    </source>
</evidence>
<dbReference type="Pfam" id="PF23771">
    <property type="entry name" value="DUF7168"/>
    <property type="match status" value="1"/>
</dbReference>
<dbReference type="AlphaFoldDB" id="A0A372MBT9"/>
<dbReference type="Pfam" id="PF10979">
    <property type="entry name" value="DUF2786"/>
    <property type="match status" value="1"/>
</dbReference>
<dbReference type="RefSeq" id="WP_128554165.1">
    <property type="nucleotide sequence ID" value="NZ_QUAK01000013.1"/>
</dbReference>
<keyword evidence="4" id="KW-1185">Reference proteome</keyword>
<name>A0A372MBT9_9ACTN</name>
<evidence type="ECO:0000313" key="3">
    <source>
        <dbReference type="EMBL" id="RFU88376.1"/>
    </source>
</evidence>
<feature type="domain" description="DUF2786" evidence="1">
    <location>
        <begin position="164"/>
        <end position="199"/>
    </location>
</feature>
<comment type="caution">
    <text evidence="3">The sequence shown here is derived from an EMBL/GenBank/DDBJ whole genome shotgun (WGS) entry which is preliminary data.</text>
</comment>
<sequence>MATETVVDRAFAAALYSAPAGRRDDTGLDTGAALLAARGEDRTEAFRRGTDFVRRAWQRGWQPVDVIRMVRRELGPDPVSLAAELIRHETGTYGTDPAALPPGWREQLDDLPAGDPPRDPFLYATALLELYRLLLALPAIEPVGPAPGTPVHVPPPHPEARVPARIRALLAKAEATGYPAEAEALSAKAQELMARHSLDAAALAGHAPAADTPAACRIGVERPYETAQAILLDAVARANHCRAVWSEPFGFSTVIGYGSDLAAVEVLYASLLVQGTAAMTVAEAEQRAAGRRRTKTFRQSFQLAYADRIGHRLAATAREAEEEAPRDLLPAVTARDAAVAARAQKLFPDTTSTRVRGADDLAGWHDGARAAERATGF</sequence>
<proteinExistence type="predicted"/>
<protein>
    <submittedName>
        <fullName evidence="3">DUF2786 domain-containing protein</fullName>
    </submittedName>
</protein>
<feature type="domain" description="DUF7168" evidence="2">
    <location>
        <begin position="226"/>
        <end position="331"/>
    </location>
</feature>
<reference evidence="3 4" key="1">
    <citation type="submission" date="2018-08" db="EMBL/GenBank/DDBJ databases">
        <title>Isolation, diversity and antifungal activity of Actinobacteria from wheat.</title>
        <authorList>
            <person name="Han C."/>
        </authorList>
    </citation>
    <scope>NUCLEOTIDE SEQUENCE [LARGE SCALE GENOMIC DNA]</scope>
    <source>
        <strain evidence="3 4">NEAU-YY421</strain>
    </source>
</reference>